<dbReference type="OrthoDB" id="5408296at2759"/>
<feature type="compositionally biased region" description="Pro residues" evidence="1">
    <location>
        <begin position="223"/>
        <end position="237"/>
    </location>
</feature>
<reference evidence="2 3" key="1">
    <citation type="submission" date="2017-06" db="EMBL/GenBank/DDBJ databases">
        <title>Draft genome sequence of a variant of Elsinoe murrayae.</title>
        <authorList>
            <person name="Cheng Q."/>
        </authorList>
    </citation>
    <scope>NUCLEOTIDE SEQUENCE [LARGE SCALE GENOMIC DNA]</scope>
    <source>
        <strain evidence="2 3">CQ-2017a</strain>
    </source>
</reference>
<dbReference type="AlphaFoldDB" id="A0A2K1QHB6"/>
<sequence>MPPQPGEELLLTLFADVHYYINAPGSKPQHDRFSRGSYVYLFHNGTQRRSRLEIANHAGTADQDAFNGYLDTIILQYSQRQPSLATVTVDGIAAKPASPQASDQSLWTLPVHDMRREQKYLYKLHTLDIYFWTVDDARKFVDTGRKLLADQQLRLELPPQRQSSHSEHLDAHHPVIQQLEQAAISDPYRPRADTASTAQSGAPGNGPNATVQTPSTSETPSTLPTPAPYNPAAPSKPEPIAHREKTPPPPESIAGNGLAAAATMENPASQHATQLSYQQQQQQQQQQGYTPQQSYFPGMSQVAQSNGFPPPPPGSFSQPNTPASFPGPPQPQRQSSMPMTQYATVPQQGYGSPLQSPQHSQQTPVQSPGFYSAQQTPTGFPPPPPGAPASAGMPPSGFSNYTYSAGPQTSYAGQQDVALHQQFYRPTEAETAPQGHIGSHASLTTALGQPSSGAQGPSQQASSNATGVVKPGRFDERIGRVEKGVNKWLKKLDQKI</sequence>
<dbReference type="STRING" id="2082308.A0A2K1QHB6"/>
<organism evidence="2 3">
    <name type="scientific">Sphaceloma murrayae</name>
    <dbReference type="NCBI Taxonomy" id="2082308"/>
    <lineage>
        <taxon>Eukaryota</taxon>
        <taxon>Fungi</taxon>
        <taxon>Dikarya</taxon>
        <taxon>Ascomycota</taxon>
        <taxon>Pezizomycotina</taxon>
        <taxon>Dothideomycetes</taxon>
        <taxon>Dothideomycetidae</taxon>
        <taxon>Myriangiales</taxon>
        <taxon>Elsinoaceae</taxon>
        <taxon>Sphaceloma</taxon>
    </lineage>
</organism>
<accession>A0A2K1QHB6</accession>
<feature type="compositionally biased region" description="Low complexity" evidence="1">
    <location>
        <begin position="278"/>
        <end position="287"/>
    </location>
</feature>
<dbReference type="InParanoid" id="A0A2K1QHB6"/>
<gene>
    <name evidence="2" type="ORF">CAC42_6756</name>
</gene>
<feature type="compositionally biased region" description="Low complexity" evidence="1">
    <location>
        <begin position="448"/>
        <end position="463"/>
    </location>
</feature>
<feature type="compositionally biased region" description="Low complexity" evidence="1">
    <location>
        <begin position="388"/>
        <end position="398"/>
    </location>
</feature>
<proteinExistence type="predicted"/>
<dbReference type="Proteomes" id="UP000243797">
    <property type="component" value="Unassembled WGS sequence"/>
</dbReference>
<evidence type="ECO:0000313" key="2">
    <source>
        <dbReference type="EMBL" id="PNS14243.1"/>
    </source>
</evidence>
<evidence type="ECO:0000256" key="1">
    <source>
        <dbReference type="SAM" id="MobiDB-lite"/>
    </source>
</evidence>
<evidence type="ECO:0008006" key="4">
    <source>
        <dbReference type="Google" id="ProtNLM"/>
    </source>
</evidence>
<feature type="compositionally biased region" description="Polar residues" evidence="1">
    <location>
        <begin position="339"/>
        <end position="366"/>
    </location>
</feature>
<comment type="caution">
    <text evidence="2">The sequence shown here is derived from an EMBL/GenBank/DDBJ whole genome shotgun (WGS) entry which is preliminary data.</text>
</comment>
<feature type="region of interest" description="Disordered" evidence="1">
    <location>
        <begin position="188"/>
        <end position="473"/>
    </location>
</feature>
<dbReference type="EMBL" id="NKHZ01000088">
    <property type="protein sequence ID" value="PNS14243.1"/>
    <property type="molecule type" value="Genomic_DNA"/>
</dbReference>
<name>A0A2K1QHB6_9PEZI</name>
<keyword evidence="3" id="KW-1185">Reference proteome</keyword>
<evidence type="ECO:0000313" key="3">
    <source>
        <dbReference type="Proteomes" id="UP000243797"/>
    </source>
</evidence>
<feature type="compositionally biased region" description="Polar residues" evidence="1">
    <location>
        <begin position="266"/>
        <end position="277"/>
    </location>
</feature>
<feature type="compositionally biased region" description="Polar residues" evidence="1">
    <location>
        <begin position="399"/>
        <end position="413"/>
    </location>
</feature>
<feature type="compositionally biased region" description="Low complexity" evidence="1">
    <location>
        <begin position="213"/>
        <end position="222"/>
    </location>
</feature>
<protein>
    <recommendedName>
        <fullName evidence="4">RNA recognition motif-containing protein</fullName>
    </recommendedName>
</protein>
<feature type="compositionally biased region" description="Polar residues" evidence="1">
    <location>
        <begin position="194"/>
        <end position="212"/>
    </location>
</feature>